<gene>
    <name evidence="1" type="ORF">RB602_15345</name>
</gene>
<dbReference type="KEGG" id="acoa:RB602_15345"/>
<proteinExistence type="predicted"/>
<keyword evidence="1" id="KW-0614">Plasmid</keyword>
<evidence type="ECO:0000313" key="2">
    <source>
        <dbReference type="Proteomes" id="UP001302429"/>
    </source>
</evidence>
<keyword evidence="2" id="KW-1185">Reference proteome</keyword>
<sequence>MKAYLIIPNRYGHQTTLEISIEAAVQIIADNGLTGEPNEYGRIAVEPEKTIEVYIHTLPKEA</sequence>
<dbReference type="AlphaFoldDB" id="A0AA97I1H6"/>
<geneLocation type="plasmid" evidence="1 2">
    <name>unnamed</name>
</geneLocation>
<reference evidence="1 2" key="1">
    <citation type="submission" date="2023-10" db="EMBL/GenBank/DDBJ databases">
        <title>Complete genome sequence of a Sphingomonadaceae bacterium.</title>
        <authorList>
            <person name="Yan C."/>
        </authorList>
    </citation>
    <scope>NUCLEOTIDE SEQUENCE [LARGE SCALE GENOMIC DNA]</scope>
    <source>
        <strain evidence="1 2">SCSIO 66989</strain>
        <plasmid evidence="1 2">unnamed</plasmid>
    </source>
</reference>
<dbReference type="Proteomes" id="UP001302429">
    <property type="component" value="Plasmid unnamed"/>
</dbReference>
<protein>
    <submittedName>
        <fullName evidence="1">Uncharacterized protein</fullName>
    </submittedName>
</protein>
<evidence type="ECO:0000313" key="1">
    <source>
        <dbReference type="EMBL" id="WOE76759.1"/>
    </source>
</evidence>
<accession>A0AA97I1H6</accession>
<dbReference type="RefSeq" id="WP_317084727.1">
    <property type="nucleotide sequence ID" value="NZ_CP136595.1"/>
</dbReference>
<organism evidence="1 2">
    <name type="scientific">Alterisphingorhabdus coralli</name>
    <dbReference type="NCBI Taxonomy" id="3071408"/>
    <lineage>
        <taxon>Bacteria</taxon>
        <taxon>Pseudomonadati</taxon>
        <taxon>Pseudomonadota</taxon>
        <taxon>Alphaproteobacteria</taxon>
        <taxon>Sphingomonadales</taxon>
        <taxon>Sphingomonadaceae</taxon>
        <taxon>Alterisphingorhabdus (ex Yan et al. 2024)</taxon>
    </lineage>
</organism>
<dbReference type="EMBL" id="CP136595">
    <property type="protein sequence ID" value="WOE76759.1"/>
    <property type="molecule type" value="Genomic_DNA"/>
</dbReference>
<name>A0AA97I1H6_9SPHN</name>